<dbReference type="Pfam" id="PF00096">
    <property type="entry name" value="zf-C2H2"/>
    <property type="match status" value="2"/>
</dbReference>
<dbReference type="PANTHER" id="PTHR16515">
    <property type="entry name" value="PR DOMAIN ZINC FINGER PROTEIN"/>
    <property type="match status" value="1"/>
</dbReference>
<evidence type="ECO:0000256" key="6">
    <source>
        <dbReference type="ARBA" id="ARBA00023242"/>
    </source>
</evidence>
<keyword evidence="5" id="KW-0862">Zinc</keyword>
<evidence type="ECO:0000259" key="9">
    <source>
        <dbReference type="PROSITE" id="PS50157"/>
    </source>
</evidence>
<dbReference type="GO" id="GO:0010468">
    <property type="term" value="P:regulation of gene expression"/>
    <property type="evidence" value="ECO:0007669"/>
    <property type="project" value="TreeGrafter"/>
</dbReference>
<gene>
    <name evidence="10" type="ORF">AAFF_G00070410</name>
</gene>
<keyword evidence="6" id="KW-0539">Nucleus</keyword>
<evidence type="ECO:0000313" key="10">
    <source>
        <dbReference type="EMBL" id="KAJ8392837.1"/>
    </source>
</evidence>
<feature type="region of interest" description="Disordered" evidence="8">
    <location>
        <begin position="254"/>
        <end position="286"/>
    </location>
</feature>
<keyword evidence="4 7" id="KW-0863">Zinc-finger</keyword>
<feature type="domain" description="C2H2-type" evidence="9">
    <location>
        <begin position="473"/>
        <end position="501"/>
    </location>
</feature>
<dbReference type="PANTHER" id="PTHR16515:SF60">
    <property type="entry name" value="ZINC FINGER PROTEIN 436"/>
    <property type="match status" value="1"/>
</dbReference>
<dbReference type="FunFam" id="3.30.160.60:FF:000512">
    <property type="entry name" value="zinc finger protein 197 isoform X1"/>
    <property type="match status" value="1"/>
</dbReference>
<feature type="compositionally biased region" description="Low complexity" evidence="8">
    <location>
        <begin position="207"/>
        <end position="222"/>
    </location>
</feature>
<dbReference type="PROSITE" id="PS00028">
    <property type="entry name" value="ZINC_FINGER_C2H2_1"/>
    <property type="match status" value="4"/>
</dbReference>
<evidence type="ECO:0000313" key="11">
    <source>
        <dbReference type="Proteomes" id="UP001221898"/>
    </source>
</evidence>
<dbReference type="AlphaFoldDB" id="A0AAD7RYQ8"/>
<feature type="region of interest" description="Disordered" evidence="8">
    <location>
        <begin position="126"/>
        <end position="222"/>
    </location>
</feature>
<dbReference type="InterPro" id="IPR036236">
    <property type="entry name" value="Znf_C2H2_sf"/>
</dbReference>
<feature type="domain" description="C2H2-type" evidence="9">
    <location>
        <begin position="389"/>
        <end position="416"/>
    </location>
</feature>
<protein>
    <recommendedName>
        <fullName evidence="9">C2H2-type domain-containing protein</fullName>
    </recommendedName>
</protein>
<reference evidence="10" key="1">
    <citation type="journal article" date="2023" name="Science">
        <title>Genome structures resolve the early diversification of teleost fishes.</title>
        <authorList>
            <person name="Parey E."/>
            <person name="Louis A."/>
            <person name="Montfort J."/>
            <person name="Bouchez O."/>
            <person name="Roques C."/>
            <person name="Iampietro C."/>
            <person name="Lluch J."/>
            <person name="Castinel A."/>
            <person name="Donnadieu C."/>
            <person name="Desvignes T."/>
            <person name="Floi Bucao C."/>
            <person name="Jouanno E."/>
            <person name="Wen M."/>
            <person name="Mejri S."/>
            <person name="Dirks R."/>
            <person name="Jansen H."/>
            <person name="Henkel C."/>
            <person name="Chen W.J."/>
            <person name="Zahm M."/>
            <person name="Cabau C."/>
            <person name="Klopp C."/>
            <person name="Thompson A.W."/>
            <person name="Robinson-Rechavi M."/>
            <person name="Braasch I."/>
            <person name="Lecointre G."/>
            <person name="Bobe J."/>
            <person name="Postlethwait J.H."/>
            <person name="Berthelot C."/>
            <person name="Roest Crollius H."/>
            <person name="Guiguen Y."/>
        </authorList>
    </citation>
    <scope>NUCLEOTIDE SEQUENCE</scope>
    <source>
        <strain evidence="10">NC1722</strain>
    </source>
</reference>
<evidence type="ECO:0000256" key="5">
    <source>
        <dbReference type="ARBA" id="ARBA00022833"/>
    </source>
</evidence>
<dbReference type="SMART" id="SM00355">
    <property type="entry name" value="ZnF_C2H2"/>
    <property type="match status" value="4"/>
</dbReference>
<evidence type="ECO:0000256" key="2">
    <source>
        <dbReference type="ARBA" id="ARBA00022723"/>
    </source>
</evidence>
<name>A0AAD7RYQ8_9TELE</name>
<feature type="compositionally biased region" description="Basic and acidic residues" evidence="8">
    <location>
        <begin position="507"/>
        <end position="534"/>
    </location>
</feature>
<organism evidence="10 11">
    <name type="scientific">Aldrovandia affinis</name>
    <dbReference type="NCBI Taxonomy" id="143900"/>
    <lineage>
        <taxon>Eukaryota</taxon>
        <taxon>Metazoa</taxon>
        <taxon>Chordata</taxon>
        <taxon>Craniata</taxon>
        <taxon>Vertebrata</taxon>
        <taxon>Euteleostomi</taxon>
        <taxon>Actinopterygii</taxon>
        <taxon>Neopterygii</taxon>
        <taxon>Teleostei</taxon>
        <taxon>Notacanthiformes</taxon>
        <taxon>Halosauridae</taxon>
        <taxon>Aldrovandia</taxon>
    </lineage>
</organism>
<dbReference type="FunFam" id="3.30.160.60:FF:001670">
    <property type="entry name" value="Zinc finger protein 524"/>
    <property type="match status" value="1"/>
</dbReference>
<feature type="compositionally biased region" description="Acidic residues" evidence="8">
    <location>
        <begin position="154"/>
        <end position="173"/>
    </location>
</feature>
<feature type="region of interest" description="Disordered" evidence="8">
    <location>
        <begin position="489"/>
        <end position="534"/>
    </location>
</feature>
<dbReference type="GO" id="GO:0008270">
    <property type="term" value="F:zinc ion binding"/>
    <property type="evidence" value="ECO:0007669"/>
    <property type="project" value="UniProtKB-KW"/>
</dbReference>
<comment type="caution">
    <text evidence="10">The sequence shown here is derived from an EMBL/GenBank/DDBJ whole genome shotgun (WGS) entry which is preliminary data.</text>
</comment>
<dbReference type="Proteomes" id="UP001221898">
    <property type="component" value="Unassembled WGS sequence"/>
</dbReference>
<dbReference type="FunFam" id="3.30.160.60:FF:000624">
    <property type="entry name" value="zinc finger protein 697"/>
    <property type="match status" value="1"/>
</dbReference>
<evidence type="ECO:0000256" key="1">
    <source>
        <dbReference type="ARBA" id="ARBA00004123"/>
    </source>
</evidence>
<evidence type="ECO:0000256" key="8">
    <source>
        <dbReference type="SAM" id="MobiDB-lite"/>
    </source>
</evidence>
<proteinExistence type="predicted"/>
<dbReference type="SUPFAM" id="SSF57667">
    <property type="entry name" value="beta-beta-alpha zinc fingers"/>
    <property type="match status" value="2"/>
</dbReference>
<dbReference type="InterPro" id="IPR013087">
    <property type="entry name" value="Znf_C2H2_type"/>
</dbReference>
<dbReference type="InterPro" id="IPR050331">
    <property type="entry name" value="Zinc_finger"/>
</dbReference>
<sequence length="534" mass="58734">MNEDNTDTLEIVAEVTGVHKPILSNTDPLPTSCMESFTSGFTGCLSEQKAVTCEPCPNEQSDHPTASQVTVKEEIEEVCIGEMEGVSEGLCKTEREQEEGADADEIEKGRGFKRKMEEEVLDLSLSRKGGWSDTDRRRGGLEEGAGSEATLLMEVDEILQQEVDEEEDEEVKEEDAQVLSREKEMAVNFDSVNLEAPLSSSPPPSSPSASPSSSPVDPSLDSLLLIDDQGIPYMLTPDGQKLFQVELPKPCNAFTARPRPMSKQVKAEDSTVICSPDVAPSKPGSLSTLPYQASGVSPSCLTSPASSESSVISKTVLPSEAPPNSPTHSLKAAPSPASKPSPTPHTSADLFFPDDSSYPTSGTPPPATIFPTNHPKSLSLSPNCPRRILYCQFCPRAFYYLSDLERHSITHSQSKPHVCPLCSKAFKRSSHLERHKHIHTGQRNFICPICSKRFREAGELLRHQRVHTGEKPFQCPQCHMRFAERNTLRRHAKRKHQDQQGPDGQEEGCHVSDDAHRPQGEDSSVLRDTDHYKQ</sequence>
<feature type="region of interest" description="Disordered" evidence="8">
    <location>
        <begin position="311"/>
        <end position="375"/>
    </location>
</feature>
<keyword evidence="11" id="KW-1185">Reference proteome</keyword>
<keyword evidence="2" id="KW-0479">Metal-binding</keyword>
<accession>A0AAD7RYQ8</accession>
<comment type="subcellular location">
    <subcellularLocation>
        <location evidence="1">Nucleus</location>
    </subcellularLocation>
</comment>
<feature type="domain" description="C2H2-type" evidence="9">
    <location>
        <begin position="417"/>
        <end position="444"/>
    </location>
</feature>
<evidence type="ECO:0000256" key="4">
    <source>
        <dbReference type="ARBA" id="ARBA00022771"/>
    </source>
</evidence>
<dbReference type="Gene3D" id="3.30.160.60">
    <property type="entry name" value="Classic Zinc Finger"/>
    <property type="match status" value="4"/>
</dbReference>
<dbReference type="GO" id="GO:0005634">
    <property type="term" value="C:nucleus"/>
    <property type="evidence" value="ECO:0007669"/>
    <property type="project" value="UniProtKB-SubCell"/>
</dbReference>
<dbReference type="EMBL" id="JAINUG010000142">
    <property type="protein sequence ID" value="KAJ8392837.1"/>
    <property type="molecule type" value="Genomic_DNA"/>
</dbReference>
<feature type="domain" description="C2H2-type" evidence="9">
    <location>
        <begin position="445"/>
        <end position="472"/>
    </location>
</feature>
<keyword evidence="3" id="KW-0677">Repeat</keyword>
<evidence type="ECO:0000256" key="7">
    <source>
        <dbReference type="PROSITE-ProRule" id="PRU00042"/>
    </source>
</evidence>
<dbReference type="PROSITE" id="PS50157">
    <property type="entry name" value="ZINC_FINGER_C2H2_2"/>
    <property type="match status" value="4"/>
</dbReference>
<evidence type="ECO:0000256" key="3">
    <source>
        <dbReference type="ARBA" id="ARBA00022737"/>
    </source>
</evidence>